<dbReference type="OrthoDB" id="1649074at2"/>
<dbReference type="PIRSF" id="PIRSF037260">
    <property type="entry name" value="UPF0223"/>
    <property type="match status" value="1"/>
</dbReference>
<dbReference type="STRING" id="1302659.I858_012725"/>
<organism evidence="1 2">
    <name type="scientific">Planococcus versutus</name>
    <dbReference type="NCBI Taxonomy" id="1302659"/>
    <lineage>
        <taxon>Bacteria</taxon>
        <taxon>Bacillati</taxon>
        <taxon>Bacillota</taxon>
        <taxon>Bacilli</taxon>
        <taxon>Bacillales</taxon>
        <taxon>Caryophanaceae</taxon>
        <taxon>Planococcus</taxon>
    </lineage>
</organism>
<accession>A0A1B1S3X9</accession>
<protein>
    <submittedName>
        <fullName evidence="1">Uncharacterized protein</fullName>
    </submittedName>
</protein>
<sequence length="92" mass="11028">MDYSYPFSIEWSTEEIIDVVRFFEAIERAYEKGITRQELFTCYRKFKKIVPAISEEKTFFREFEDESGYASFPVIKEMKTGTDDKVIKLQKK</sequence>
<gene>
    <name evidence="1" type="ORF">I858_012725</name>
</gene>
<evidence type="ECO:0000313" key="2">
    <source>
        <dbReference type="Proteomes" id="UP000053354"/>
    </source>
</evidence>
<dbReference type="Proteomes" id="UP000053354">
    <property type="component" value="Chromosome"/>
</dbReference>
<dbReference type="EMBL" id="CP016540">
    <property type="protein sequence ID" value="ANU27849.1"/>
    <property type="molecule type" value="Genomic_DNA"/>
</dbReference>
<reference evidence="1" key="1">
    <citation type="submission" date="2016-10" db="EMBL/GenBank/DDBJ databases">
        <authorList>
            <person name="See-Too W.S."/>
        </authorList>
    </citation>
    <scope>NUCLEOTIDE SEQUENCE</scope>
    <source>
        <strain evidence="1">L10.15</strain>
    </source>
</reference>
<proteinExistence type="predicted"/>
<keyword evidence="2" id="KW-1185">Reference proteome</keyword>
<dbReference type="AlphaFoldDB" id="A0A1B1S3X9"/>
<evidence type="ECO:0000313" key="1">
    <source>
        <dbReference type="EMBL" id="ANU27849.1"/>
    </source>
</evidence>
<name>A0A1B1S3X9_9BACL</name>
<dbReference type="InterPro" id="IPR007920">
    <property type="entry name" value="UPF0223"/>
</dbReference>
<dbReference type="Pfam" id="PF05256">
    <property type="entry name" value="UPF0223"/>
    <property type="match status" value="1"/>
</dbReference>
<dbReference type="NCBIfam" id="NF003353">
    <property type="entry name" value="PRK04387.1"/>
    <property type="match status" value="1"/>
</dbReference>
<dbReference type="RefSeq" id="WP_049693392.1">
    <property type="nucleotide sequence ID" value="NZ_CP016540.2"/>
</dbReference>
<dbReference type="SUPFAM" id="SSF158504">
    <property type="entry name" value="BH2638-like"/>
    <property type="match status" value="1"/>
</dbReference>
<dbReference type="Gene3D" id="1.10.220.80">
    <property type="entry name" value="BH2638-like"/>
    <property type="match status" value="1"/>
</dbReference>
<dbReference type="InterPro" id="IPR023324">
    <property type="entry name" value="BH2638-like_sf"/>
</dbReference>
<dbReference type="KEGG" id="pll:I858_012725"/>